<dbReference type="GO" id="GO:0009002">
    <property type="term" value="F:serine-type D-Ala-D-Ala carboxypeptidase activity"/>
    <property type="evidence" value="ECO:0007669"/>
    <property type="project" value="UniProtKB-EC"/>
</dbReference>
<reference evidence="18 19" key="1">
    <citation type="submission" date="2017-05" db="EMBL/GenBank/DDBJ databases">
        <title>Vagococcus spp. assemblies.</title>
        <authorList>
            <person name="Gulvik C.A."/>
        </authorList>
    </citation>
    <scope>NUCLEOTIDE SEQUENCE [LARGE SCALE GENOMIC DNA]</scope>
    <source>
        <strain evidence="18 19">LMG 24798</strain>
    </source>
</reference>
<dbReference type="OrthoDB" id="9766909at2"/>
<evidence type="ECO:0000256" key="14">
    <source>
        <dbReference type="SAM" id="MobiDB-lite"/>
    </source>
</evidence>
<organism evidence="18 19">
    <name type="scientific">Vagococcus acidifermentans</name>
    <dbReference type="NCBI Taxonomy" id="564710"/>
    <lineage>
        <taxon>Bacteria</taxon>
        <taxon>Bacillati</taxon>
        <taxon>Bacillota</taxon>
        <taxon>Bacilli</taxon>
        <taxon>Lactobacillales</taxon>
        <taxon>Enterococcaceae</taxon>
        <taxon>Vagococcus</taxon>
    </lineage>
</organism>
<evidence type="ECO:0000256" key="2">
    <source>
        <dbReference type="ARBA" id="ARBA00007739"/>
    </source>
</evidence>
<keyword evidence="10" id="KW-0511">Multifunctional enzyme</keyword>
<evidence type="ECO:0000256" key="15">
    <source>
        <dbReference type="SAM" id="Phobius"/>
    </source>
</evidence>
<dbReference type="EMBL" id="NGKC01000010">
    <property type="protein sequence ID" value="RSU10916.1"/>
    <property type="molecule type" value="Genomic_DNA"/>
</dbReference>
<keyword evidence="6" id="KW-0808">Transferase</keyword>
<evidence type="ECO:0000256" key="7">
    <source>
        <dbReference type="ARBA" id="ARBA00022801"/>
    </source>
</evidence>
<dbReference type="FunFam" id="1.10.3810.10:FF:000001">
    <property type="entry name" value="Penicillin-binding protein 1A"/>
    <property type="match status" value="1"/>
</dbReference>
<keyword evidence="8" id="KW-0133">Cell shape</keyword>
<dbReference type="Proteomes" id="UP000286773">
    <property type="component" value="Unassembled WGS sequence"/>
</dbReference>
<comment type="similarity">
    <text evidence="1">In the C-terminal section; belongs to the transpeptidase family.</text>
</comment>
<evidence type="ECO:0000256" key="9">
    <source>
        <dbReference type="ARBA" id="ARBA00022984"/>
    </source>
</evidence>
<comment type="caution">
    <text evidence="18">The sequence shown here is derived from an EMBL/GenBank/DDBJ whole genome shotgun (WGS) entry which is preliminary data.</text>
</comment>
<feature type="domain" description="Penicillin-binding protein transpeptidase" evidence="16">
    <location>
        <begin position="346"/>
        <end position="596"/>
    </location>
</feature>
<comment type="catalytic activity">
    <reaction evidence="13">
        <text>[GlcNAc-(1-&gt;4)-Mur2Ac(oyl-L-Ala-gamma-D-Glu-L-Lys-D-Ala-D-Ala)](n)-di-trans,octa-cis-undecaprenyl diphosphate + beta-D-GlcNAc-(1-&gt;4)-Mur2Ac(oyl-L-Ala-gamma-D-Glu-L-Lys-D-Ala-D-Ala)-di-trans,octa-cis-undecaprenyl diphosphate = [GlcNAc-(1-&gt;4)-Mur2Ac(oyl-L-Ala-gamma-D-Glu-L-Lys-D-Ala-D-Ala)](n+1)-di-trans,octa-cis-undecaprenyl diphosphate + di-trans,octa-cis-undecaprenyl diphosphate + H(+)</text>
        <dbReference type="Rhea" id="RHEA:23708"/>
        <dbReference type="Rhea" id="RHEA-COMP:9602"/>
        <dbReference type="Rhea" id="RHEA-COMP:9603"/>
        <dbReference type="ChEBI" id="CHEBI:15378"/>
        <dbReference type="ChEBI" id="CHEBI:58405"/>
        <dbReference type="ChEBI" id="CHEBI:60033"/>
        <dbReference type="ChEBI" id="CHEBI:78435"/>
        <dbReference type="EC" id="2.4.99.28"/>
    </reaction>
</comment>
<keyword evidence="15" id="KW-1133">Transmembrane helix</keyword>
<dbReference type="NCBIfam" id="TIGR02074">
    <property type="entry name" value="PBP_1a_fam"/>
    <property type="match status" value="1"/>
</dbReference>
<keyword evidence="15" id="KW-0812">Transmembrane</keyword>
<keyword evidence="19" id="KW-1185">Reference proteome</keyword>
<dbReference type="GO" id="GO:0030288">
    <property type="term" value="C:outer membrane-bounded periplasmic space"/>
    <property type="evidence" value="ECO:0007669"/>
    <property type="project" value="TreeGrafter"/>
</dbReference>
<keyword evidence="3" id="KW-0121">Carboxypeptidase</keyword>
<evidence type="ECO:0000256" key="3">
    <source>
        <dbReference type="ARBA" id="ARBA00022645"/>
    </source>
</evidence>
<sequence>MEKEPMRASKTGKKRAKNKKKRKLGLIIGIIVLLVILIPLAIGSGLFFYYVKDTPELDYSKLEDTLSSKLYDNNGNLILELGEKKRETIKSNEIPPQLKDAVLSIEDKRFEKHIGVDPIRIAGAAISNFRGNQLQGGSTLTQQLIKLSYFSTKTEDQTLKRKAQEAWLSIQLEKEKSKDEILTYYINRVYMSNGVYGMRTAAETFFDKPITELTLAQYALLAGLPQSPNDYDPYVHPEDAKKRRDIVLNEMLKDKKISQSQHDEAVATPVDDGLIEQKPDSEIMKVADNYIKQVLEEVEEKTGKNVYTAGLDVYTNLDMAAQKYLYNLVNSDDSPINFPNDDFQTAVSLMDNTNGQVHAQIGGRKIKEKGQLMYNGAVSNKRDIGSTAKPIVAYGPAVETLNYGSGRIVVDEPYTYADGTKLNNFDFRYRGPMSIRAALYESRNVPAVKTLKEVGNDESAAFLKKIGIDEAVYESTAITLNVSMEKLAAAYSAFANGGTYYKPSYVNRVVYPNETEEVFEPEGKRAMKESTAYIITDMLKNVIQQGTGTAASIPGLYQAGKTGTSNYSDADLPKVKGYGNPDITFAGYTTKYALAVWTGYEDYKRAIYPWEQQLAMDIYRNFMSYLYTDMESTDWKQPDSVVRVGNEVYVKDHVNDQFNYSRTWTTTTEVTVTEEETTVSSSETSEESETPPSSSQTPPSESAPAPTPSQPSSEPPAQNSSAPPANNNPDTNKKE</sequence>
<evidence type="ECO:0000259" key="17">
    <source>
        <dbReference type="Pfam" id="PF00912"/>
    </source>
</evidence>
<feature type="transmembrane region" description="Helical" evidence="15">
    <location>
        <begin position="24"/>
        <end position="51"/>
    </location>
</feature>
<dbReference type="GO" id="GO:0071555">
    <property type="term" value="P:cell wall organization"/>
    <property type="evidence" value="ECO:0007669"/>
    <property type="project" value="UniProtKB-KW"/>
</dbReference>
<name>A0A430AS90_9ENTE</name>
<keyword evidence="11" id="KW-0961">Cell wall biogenesis/degradation</keyword>
<feature type="compositionally biased region" description="Low complexity" evidence="14">
    <location>
        <begin position="690"/>
        <end position="727"/>
    </location>
</feature>
<dbReference type="InterPro" id="IPR001264">
    <property type="entry name" value="Glyco_trans_51"/>
</dbReference>
<dbReference type="Pfam" id="PF00905">
    <property type="entry name" value="Transpeptidase"/>
    <property type="match status" value="1"/>
</dbReference>
<keyword evidence="5" id="KW-0328">Glycosyltransferase</keyword>
<evidence type="ECO:0000256" key="11">
    <source>
        <dbReference type="ARBA" id="ARBA00023316"/>
    </source>
</evidence>
<dbReference type="Gene3D" id="3.40.710.10">
    <property type="entry name" value="DD-peptidase/beta-lactamase superfamily"/>
    <property type="match status" value="1"/>
</dbReference>
<dbReference type="InterPro" id="IPR023346">
    <property type="entry name" value="Lysozyme-like_dom_sf"/>
</dbReference>
<dbReference type="SUPFAM" id="SSF53955">
    <property type="entry name" value="Lysozyme-like"/>
    <property type="match status" value="1"/>
</dbReference>
<accession>A0A430AS90</accession>
<evidence type="ECO:0000256" key="8">
    <source>
        <dbReference type="ARBA" id="ARBA00022960"/>
    </source>
</evidence>
<gene>
    <name evidence="18" type="ORF">CBF27_09485</name>
</gene>
<evidence type="ECO:0000256" key="5">
    <source>
        <dbReference type="ARBA" id="ARBA00022676"/>
    </source>
</evidence>
<evidence type="ECO:0000313" key="19">
    <source>
        <dbReference type="Proteomes" id="UP000286773"/>
    </source>
</evidence>
<dbReference type="GO" id="GO:0008360">
    <property type="term" value="P:regulation of cell shape"/>
    <property type="evidence" value="ECO:0007669"/>
    <property type="project" value="UniProtKB-KW"/>
</dbReference>
<dbReference type="InterPro" id="IPR036950">
    <property type="entry name" value="PBP_transglycosylase"/>
</dbReference>
<dbReference type="PANTHER" id="PTHR32282">
    <property type="entry name" value="BINDING PROTEIN TRANSPEPTIDASE, PUTATIVE-RELATED"/>
    <property type="match status" value="1"/>
</dbReference>
<evidence type="ECO:0000256" key="10">
    <source>
        <dbReference type="ARBA" id="ARBA00023268"/>
    </source>
</evidence>
<evidence type="ECO:0000259" key="16">
    <source>
        <dbReference type="Pfam" id="PF00905"/>
    </source>
</evidence>
<dbReference type="GO" id="GO:0008955">
    <property type="term" value="F:peptidoglycan glycosyltransferase activity"/>
    <property type="evidence" value="ECO:0007669"/>
    <property type="project" value="UniProtKB-EC"/>
</dbReference>
<evidence type="ECO:0000256" key="13">
    <source>
        <dbReference type="ARBA" id="ARBA00049902"/>
    </source>
</evidence>
<dbReference type="GO" id="GO:0009252">
    <property type="term" value="P:peptidoglycan biosynthetic process"/>
    <property type="evidence" value="ECO:0007669"/>
    <property type="project" value="UniProtKB-KW"/>
</dbReference>
<evidence type="ECO:0000256" key="6">
    <source>
        <dbReference type="ARBA" id="ARBA00022679"/>
    </source>
</evidence>
<evidence type="ECO:0000256" key="1">
    <source>
        <dbReference type="ARBA" id="ARBA00007090"/>
    </source>
</evidence>
<dbReference type="GO" id="GO:0006508">
    <property type="term" value="P:proteolysis"/>
    <property type="evidence" value="ECO:0007669"/>
    <property type="project" value="UniProtKB-KW"/>
</dbReference>
<feature type="region of interest" description="Disordered" evidence="14">
    <location>
        <begin position="671"/>
        <end position="735"/>
    </location>
</feature>
<keyword evidence="7" id="KW-0378">Hydrolase</keyword>
<dbReference type="AlphaFoldDB" id="A0A430AS90"/>
<dbReference type="RefSeq" id="WP_126814065.1">
    <property type="nucleotide sequence ID" value="NZ_NGKC01000010.1"/>
</dbReference>
<proteinExistence type="inferred from homology"/>
<keyword evidence="4" id="KW-0645">Protease</keyword>
<keyword evidence="9" id="KW-0573">Peptidoglycan synthesis</keyword>
<dbReference type="InterPro" id="IPR012338">
    <property type="entry name" value="Beta-lactam/transpept-like"/>
</dbReference>
<keyword evidence="15" id="KW-0472">Membrane</keyword>
<feature type="domain" description="Glycosyl transferase family 51" evidence="17">
    <location>
        <begin position="75"/>
        <end position="251"/>
    </location>
</feature>
<dbReference type="Gene3D" id="1.10.3810.10">
    <property type="entry name" value="Biosynthetic peptidoglycan transglycosylase-like"/>
    <property type="match status" value="1"/>
</dbReference>
<dbReference type="SUPFAM" id="SSF56601">
    <property type="entry name" value="beta-lactamase/transpeptidase-like"/>
    <property type="match status" value="1"/>
</dbReference>
<evidence type="ECO:0000256" key="4">
    <source>
        <dbReference type="ARBA" id="ARBA00022670"/>
    </source>
</evidence>
<dbReference type="PANTHER" id="PTHR32282:SF29">
    <property type="entry name" value="PENICILLIN-BINDING PROTEIN 1A"/>
    <property type="match status" value="1"/>
</dbReference>
<comment type="similarity">
    <text evidence="2">In the N-terminal section; belongs to the glycosyltransferase 51 family.</text>
</comment>
<comment type="catalytic activity">
    <reaction evidence="12">
        <text>Preferential cleavage: (Ac)2-L-Lys-D-Ala-|-D-Ala. Also transpeptidation of peptidyl-alanyl moieties that are N-acyl substituents of D-alanine.</text>
        <dbReference type="EC" id="3.4.16.4"/>
    </reaction>
</comment>
<dbReference type="InterPro" id="IPR001460">
    <property type="entry name" value="PCN-bd_Tpept"/>
</dbReference>
<dbReference type="InterPro" id="IPR050396">
    <property type="entry name" value="Glycosyltr_51/Transpeptidase"/>
</dbReference>
<evidence type="ECO:0000313" key="18">
    <source>
        <dbReference type="EMBL" id="RSU10916.1"/>
    </source>
</evidence>
<protein>
    <submittedName>
        <fullName evidence="18">Uncharacterized protein</fullName>
    </submittedName>
</protein>
<dbReference type="GO" id="GO:0008658">
    <property type="term" value="F:penicillin binding"/>
    <property type="evidence" value="ECO:0007669"/>
    <property type="project" value="InterPro"/>
</dbReference>
<evidence type="ECO:0000256" key="12">
    <source>
        <dbReference type="ARBA" id="ARBA00034000"/>
    </source>
</evidence>
<dbReference type="Pfam" id="PF00912">
    <property type="entry name" value="Transgly"/>
    <property type="match status" value="1"/>
</dbReference>